<feature type="compositionally biased region" description="Polar residues" evidence="2">
    <location>
        <begin position="2677"/>
        <end position="2687"/>
    </location>
</feature>
<feature type="region of interest" description="Disordered" evidence="2">
    <location>
        <begin position="1330"/>
        <end position="1353"/>
    </location>
</feature>
<dbReference type="Gene3D" id="2.30.29.30">
    <property type="entry name" value="Pleckstrin-homology domain (PH domain)/Phosphotyrosine-binding domain (PTB)"/>
    <property type="match status" value="1"/>
</dbReference>
<dbReference type="InterPro" id="IPR011993">
    <property type="entry name" value="PH-like_dom_sf"/>
</dbReference>
<dbReference type="PANTHER" id="PTHR16166:SF93">
    <property type="entry name" value="INTERMEMBRANE LIPID TRANSFER PROTEIN VPS13"/>
    <property type="match status" value="1"/>
</dbReference>
<dbReference type="GO" id="GO:0045053">
    <property type="term" value="P:protein retention in Golgi apparatus"/>
    <property type="evidence" value="ECO:0007669"/>
    <property type="project" value="TreeGrafter"/>
</dbReference>
<dbReference type="InterPro" id="IPR009543">
    <property type="entry name" value="VPS13_VAB"/>
</dbReference>
<comment type="similarity">
    <text evidence="1">Belongs to the VPS13 family.</text>
</comment>
<evidence type="ECO:0000313" key="5">
    <source>
        <dbReference type="Proteomes" id="UP001162031"/>
    </source>
</evidence>
<evidence type="ECO:0000256" key="1">
    <source>
        <dbReference type="ARBA" id="ARBA00006545"/>
    </source>
</evidence>
<dbReference type="InterPro" id="IPR026847">
    <property type="entry name" value="VPS13"/>
</dbReference>
<proteinExistence type="inferred from homology"/>
<dbReference type="Proteomes" id="UP001162031">
    <property type="component" value="Unassembled WGS sequence"/>
</dbReference>
<feature type="compositionally biased region" description="Low complexity" evidence="2">
    <location>
        <begin position="1748"/>
        <end position="1760"/>
    </location>
</feature>
<feature type="region of interest" description="Disordered" evidence="2">
    <location>
        <begin position="2677"/>
        <end position="2710"/>
    </location>
</feature>
<evidence type="ECO:0000256" key="2">
    <source>
        <dbReference type="SAM" id="MobiDB-lite"/>
    </source>
</evidence>
<dbReference type="PROSITE" id="PS50096">
    <property type="entry name" value="IQ"/>
    <property type="match status" value="1"/>
</dbReference>
<dbReference type="InterPro" id="IPR001849">
    <property type="entry name" value="PH_domain"/>
</dbReference>
<comment type="caution">
    <text evidence="4">The sequence shown here is derived from an EMBL/GenBank/DDBJ whole genome shotgun (WGS) entry which is preliminary data.</text>
</comment>
<name>A0AAV0U6U2_HYABA</name>
<evidence type="ECO:0000313" key="4">
    <source>
        <dbReference type="EMBL" id="CAI5732592.1"/>
    </source>
</evidence>
<reference evidence="4" key="1">
    <citation type="submission" date="2022-12" db="EMBL/GenBank/DDBJ databases">
        <authorList>
            <person name="Webb A."/>
        </authorList>
    </citation>
    <scope>NUCLEOTIDE SEQUENCE</scope>
    <source>
        <strain evidence="4">Hp1</strain>
    </source>
</reference>
<feature type="region of interest" description="Disordered" evidence="2">
    <location>
        <begin position="1741"/>
        <end position="1770"/>
    </location>
</feature>
<keyword evidence="5" id="KW-1185">Reference proteome</keyword>
<dbReference type="SMART" id="SM00233">
    <property type="entry name" value="PH"/>
    <property type="match status" value="1"/>
</dbReference>
<dbReference type="GO" id="GO:0006623">
    <property type="term" value="P:protein targeting to vacuole"/>
    <property type="evidence" value="ECO:0007669"/>
    <property type="project" value="TreeGrafter"/>
</dbReference>
<feature type="region of interest" description="Disordered" evidence="2">
    <location>
        <begin position="964"/>
        <end position="1004"/>
    </location>
</feature>
<dbReference type="SUPFAM" id="SSF50729">
    <property type="entry name" value="PH domain-like"/>
    <property type="match status" value="1"/>
</dbReference>
<dbReference type="PANTHER" id="PTHR16166">
    <property type="entry name" value="VACUOLAR PROTEIN SORTING-ASSOCIATED PROTEIN VPS13"/>
    <property type="match status" value="1"/>
</dbReference>
<accession>A0AAV0U6U2</accession>
<evidence type="ECO:0000259" key="3">
    <source>
        <dbReference type="PROSITE" id="PS50003"/>
    </source>
</evidence>
<feature type="compositionally biased region" description="Low complexity" evidence="2">
    <location>
        <begin position="736"/>
        <end position="745"/>
    </location>
</feature>
<protein>
    <recommendedName>
        <fullName evidence="3">PH domain-containing protein</fullName>
    </recommendedName>
</protein>
<feature type="domain" description="PH" evidence="3">
    <location>
        <begin position="850"/>
        <end position="959"/>
    </location>
</feature>
<feature type="region of interest" description="Disordered" evidence="2">
    <location>
        <begin position="726"/>
        <end position="745"/>
    </location>
</feature>
<feature type="compositionally biased region" description="Acidic residues" evidence="2">
    <location>
        <begin position="968"/>
        <end position="979"/>
    </location>
</feature>
<gene>
    <name evidence="4" type="ORF">HBR001_LOCUS5568</name>
</gene>
<dbReference type="Pfam" id="PF25036">
    <property type="entry name" value="VPS13_VAB"/>
    <property type="match status" value="1"/>
</dbReference>
<dbReference type="PROSITE" id="PS50003">
    <property type="entry name" value="PH_DOMAIN"/>
    <property type="match status" value="1"/>
</dbReference>
<organism evidence="4 5">
    <name type="scientific">Hyaloperonospora brassicae</name>
    <name type="common">Brassica downy mildew</name>
    <name type="synonym">Peronospora brassicae</name>
    <dbReference type="NCBI Taxonomy" id="162125"/>
    <lineage>
        <taxon>Eukaryota</taxon>
        <taxon>Sar</taxon>
        <taxon>Stramenopiles</taxon>
        <taxon>Oomycota</taxon>
        <taxon>Peronosporomycetes</taxon>
        <taxon>Peronosporales</taxon>
        <taxon>Peronosporaceae</taxon>
        <taxon>Hyaloperonospora</taxon>
    </lineage>
</organism>
<feature type="compositionally biased region" description="Basic and acidic residues" evidence="2">
    <location>
        <begin position="980"/>
        <end position="992"/>
    </location>
</feature>
<sequence>MLEGALKSWIMQFLGQYVESQTVNVSMKLWQSSERLKLENVTLKASVVPTWLPFRLKTGFVGLFEADLPLSAIFGSGSAKIKFQDVLLVLEPLKHDEAELQDELLFLVEQKMHRLEQDLQDRWIGPQVPEYTVPHESEGYFGTDGWIGRTMTKLIDNLQVEIRNLHVRVEGTWSPSRSTRKYPPASESDSNDRDVVRYAVGLTLGALSAVTTSSSWRIGEFDDDKNEKAQENNHLVFKLINAVDLSAYVDPNALHFIHTRVHPKVLQLTLSRLKEMGSRTAKADWWNAKESVHAHRFLVAPINVALKLTMNTAAQHTQTDDSRYDAVFHLSRIWVTLDEEQLSVLNLIADLFSGHEKWRLMVSDQVKASEHHTASCEATMTELAENYLQLWNQVMAMKTEGMDVLKKSDVWNEATRIEQRLPYEVVVAIRNRLGLECVAGKTVPCSSFLYGIRNAMGIPLPEISVLFHEGPTGLLFDLLSSGDVAIKRCVDKSPAAAIESVRPGLLLVKVNDEPLRSVVRYKSGLDVELAIDAMPGTKVLTFRHPSVMPLEVTPSRAVAQVSFVSDKLTFFLVRAAQKRVIVEVMLDSPAVSVVGFGPSLFSYHFYEVLVKGFYVQSMAREENEGNHCIASSLCDVAEIADDVPIPALRCSINHLHEAHPDARAGNIETYGLKISAAIGNSIAVFDETKMTRLVSEWRDWLDAISDDCSTGMPPSSGSRVGVDLSAMPPSSRFEPTSSYATTSSSNAALGDSPLVDSSCTYEVKVELLRLFISAHKAPVAPVGLSNEPSYRALLKQLVGDEPSGPPVIPDWARAAQAIVVMQRFIRGSIVRRRKMVRLALARNRWIFYQDNEKMGWLYTRDDSLAFRRWRRSWCHLDDDGAFSMHTNGSGADVLDKFSVLGCKVTMLVDASGGPWGSRRGKLSEALEITTRSGFVRKVLGADSLAELKKWKHCIETGARNASKQAMDVEAEREGGEEEGEALRESSAEDFRGEGGTARPSKTEQWNGSDLNELLLGGFSSVYRAAATLKNEQSSWFSLSIANVNFVTDVHNASDPARSAFVFCLRLKSFTALDHRQSSDYGVLHIGDKFLNLKNGSLIPGKMRADQLDDGPFLMLRMSYRGPRAGPDCFVLQSGLHVDLTISGWMMPLTLVQVCFEIIDVLDVLWAADTNASCSEPSLTCALDPGSAAPWKEVPELGIQIRAPILEAYLEDSHCVAKLTVEDSFCSYRADPGVEIFKLHFGPSALFVLTDDVALRLLQVDKFRLGYDLRLHQQTTSNVVGCALCADESAKKPVCHRSVNVSIGQIKLEADRRLELLFALLEALTYNHTPDGTAGEHEFDDPHEAKATQDAGQDEFGRSDCNVHLLRGGQSSQTEGLSLMHINYQDQHSLDMRPNYATSFSRPNASPSGRSRMSTATSVGINNAVNEIGQERSKRRPKVSAFIPLLNYQSLVGISGGPFDRQGSSRTIFRTRLRMGRIHDRISITVHSVVFEVIKRSLSVVSLDTYIPVMNFSVSDMKMQCVTRTEFTTDYVVDASVEVSARYYNTSLADWEPFVEPWRAYAKARSCSGADGTTMELTALQRLNVNCTDSLIRLLSSIAKNRRKQDFIVEKRTLAAVAADGEAKKENGRVCVLNNLGVPIRLANLNTSHAGTLHVDVRDGWSFPGYSRFHNVRVSVVLLPWWHPREVQAVDSFRHEFTLPYGGAQSGVTPILRIDVLAIDEGKRNYVFDHITNKYVEVEAEDDDDDFVDPSPSQAPTSSSSRKYITRGDSTGSSQRARWVSIGSTEINLAGNVMASLDHNRMKLNRWYRLHDLRGNTTGEIFVGLHFAPNMDTPVIPARMNEPQQVKDGQFLIFDPLKIVTANTADCQKQCKDHVMLSDGLRGSYIPPLALEVLIGSSRMSLMCPLRRAGKFLIQGDQVLAEVKVAQRDESRRVLLLSSPVQLRNDTSIDMELWTCRTRLAFGENGSLPRTSKLMTLTTNNKTSVPISAMFGDEKDSVVVKVDGCKPTVVADLNKLTAGSTILSLEAEDAEGLGYCLYVKITSHMRKVYREEHHVTVGRGNINLDGELPTYATKYQICLYSCLMFENTLPIRVQYKIVAGGQSRKVIRSGTLSPGEEVPIHDFQLDAQLILRLPEMDSIWSRPINLSDCIYREGMDKSIKAMLGAIGAWDPIVEFLPSPQGPGIAFKDCDVSSKKVVTRIDYTAADDGSPRIVLFCSLWVYNQSHVQTLLFRCADDPEAPNLVVPQLVSQRPVPRLMDCPAQTFEIGTIIDAEISRWSDKIHSTVVGIQEPISIKFGSKLGPRTRNELGIMIQRPLGQFHRTTQVIVTSHFVFVNKTSVAFKISQYTKTADRAVELPAMPIHGLPPTHYFDFDAATSLMNRRVYLRMDHHGAEWSGPFAVDEENEFSLKLKGSVMNTWKDGSGTEEGYESFRRSISEMHRVKVRISNVGPSIVVTLLRDDPPMYMIRNESSSDVFVSQVHCSDETVAIRSKEYIPFAWVKPDGPWRVACRTGSVVGRHEMVSRRYGVYDFANLDRERNIDTLRYRMFGSKSKIVSGDIVVDRASRVLVFRDYNPGKPPSYILEVKIIAARMRDEFSLRSDSTAEFVAETDNHAGQATESKTLKTARVYRFDSDIEFACDSRPKKLTLSFYENQAYQEDAFMRHASSVGIDDDSYFSGNYANRAGNSPAQPVPDATELAESESPRSEDVSTSFEVMRTPATFPVRRRHSLSGNVSGSMMSLPRNQQFYRKESDLSYGDGGLQLSDIERVSESYASSRQFDTDDRYKMEREHSAAACTEIRIPKKAWTRMGVGAKQSIAPSHSTSEQARRSLGRTEGHWWEMRDPETGNLIGDVLVALKFRTSIREHIQSVCIYNISAIIPSIGLSFLHNANSSMVEVAYLSMQRLGLLYSCAGGSSEVVFSLGNVQMDNQMEQEVVLGPKVHRVKEGVSVRLRDRWRSFMNYRYRGIFEELDTNSSSVIQFHMLWNSSCHAGEFTHYELIELIMQELEVSTDEKFVVNLISVFQGLEGLTRQHVFDEIVNTQLDYAGGSSSALIAESDERSAVGGGTTVSVSGAEASGVYIEELVIEAIRIKFTMELNGGRYIKTLGPSGRRLAVYLPESNVKDFRLYLTKLSFTHLYEPQASVIEKVTRRYSQQAVILVLRGLHTVSVYANPFRIVYRLGHGIVELIRLPARGLASGSPLELISGAYLGVRSLAMNTISASYEIVAGATGIVGAVLTPFVPESRRKAFDEDLIAFQRAVIEEVDSFDAAEERTMTKVIVRKPRVFDAGGVGLLTVYGPGSVPLEEQERIDLKAVVLLQLWWRRRRRAKLLLAEARRLRPEPETSDHVFGSDQCAVQ</sequence>
<feature type="compositionally biased region" description="Basic and acidic residues" evidence="2">
    <location>
        <begin position="1333"/>
        <end position="1346"/>
    </location>
</feature>
<dbReference type="EMBL" id="CANTFL010001180">
    <property type="protein sequence ID" value="CAI5732592.1"/>
    <property type="molecule type" value="Genomic_DNA"/>
</dbReference>